<feature type="transmembrane region" description="Helical" evidence="5">
    <location>
        <begin position="137"/>
        <end position="164"/>
    </location>
</feature>
<comment type="subcellular location">
    <subcellularLocation>
        <location evidence="5">Cell membrane</location>
        <topology evidence="5">Multi-pass membrane protein</topology>
    </subcellularLocation>
    <subcellularLocation>
        <location evidence="1">Membrane</location>
        <topology evidence="1">Multi-pass membrane protein</topology>
    </subcellularLocation>
</comment>
<dbReference type="GO" id="GO:0055085">
    <property type="term" value="P:transmembrane transport"/>
    <property type="evidence" value="ECO:0007669"/>
    <property type="project" value="InterPro"/>
</dbReference>
<dbReference type="InterPro" id="IPR035906">
    <property type="entry name" value="MetI-like_sf"/>
</dbReference>
<dbReference type="SUPFAM" id="SSF161098">
    <property type="entry name" value="MetI-like"/>
    <property type="match status" value="1"/>
</dbReference>
<protein>
    <submittedName>
        <fullName evidence="7">(GlcNAc)2 ABC transporter, permease component 1</fullName>
    </submittedName>
</protein>
<evidence type="ECO:0000256" key="1">
    <source>
        <dbReference type="ARBA" id="ARBA00004141"/>
    </source>
</evidence>
<dbReference type="eggNOG" id="COG0601">
    <property type="taxonomic scope" value="Bacteria"/>
</dbReference>
<feature type="domain" description="ABC transmembrane type-1" evidence="6">
    <location>
        <begin position="102"/>
        <end position="314"/>
    </location>
</feature>
<feature type="transmembrane region" description="Helical" evidence="5">
    <location>
        <begin position="299"/>
        <end position="321"/>
    </location>
</feature>
<accession>I7J4X8</accession>
<dbReference type="CDD" id="cd06261">
    <property type="entry name" value="TM_PBP2"/>
    <property type="match status" value="1"/>
</dbReference>
<feature type="transmembrane region" description="Helical" evidence="5">
    <location>
        <begin position="249"/>
        <end position="266"/>
    </location>
</feature>
<keyword evidence="3 5" id="KW-1133">Transmembrane helix</keyword>
<sequence length="328" mass="36305">MKFILNRLIYLLFVLFIAISGIFFLINKMPGDPAYGLAVSISQQRNMDINKALEIAHQMMGIDTGEPLFIRYVKFLNQFIRGNIGYSTYYQTTVNEIVAKSLPWTLLVVFISILISFIIGVYLGAFSAQKRGRAVDISISFVSSIIQAIPPFVLAVLILFVGAIKLRIIPLGGAYPVDMEPSLSMDFIISVIKHAIGPIVAISIPQIAVWTLAMRGNTPQIMEEDYIRFAMIRGVKDSTIARKYIRNNAILPLVASLAIAFGYMLGGNTLVESIFNYPGIGFYFGKAIALRDYGLLTGLFSLIVVGVIIATFLAEIIYSLIDPRVKVK</sequence>
<feature type="transmembrane region" description="Helical" evidence="5">
    <location>
        <begin position="7"/>
        <end position="26"/>
    </location>
</feature>
<evidence type="ECO:0000256" key="5">
    <source>
        <dbReference type="RuleBase" id="RU363032"/>
    </source>
</evidence>
<gene>
    <name evidence="7" type="ORF">CAAU_1127</name>
</gene>
<comment type="caution">
    <text evidence="7">The sequence shown here is derived from an EMBL/GenBank/DDBJ whole genome shotgun (WGS) entry which is preliminary data.</text>
</comment>
<comment type="similarity">
    <text evidence="5">Belongs to the binding-protein-dependent transport system permease family.</text>
</comment>
<feature type="transmembrane region" description="Helical" evidence="5">
    <location>
        <begin position="187"/>
        <end position="213"/>
    </location>
</feature>
<keyword evidence="2 5" id="KW-0812">Transmembrane</keyword>
<keyword evidence="5" id="KW-0813">Transport</keyword>
<dbReference type="EMBL" id="CAKP01000065">
    <property type="protein sequence ID" value="CCJ33211.1"/>
    <property type="molecule type" value="Genomic_DNA"/>
</dbReference>
<dbReference type="GO" id="GO:0005886">
    <property type="term" value="C:plasma membrane"/>
    <property type="evidence" value="ECO:0007669"/>
    <property type="project" value="UniProtKB-SubCell"/>
</dbReference>
<evidence type="ECO:0000256" key="4">
    <source>
        <dbReference type="ARBA" id="ARBA00023136"/>
    </source>
</evidence>
<dbReference type="Gene3D" id="1.10.3720.10">
    <property type="entry name" value="MetI-like"/>
    <property type="match status" value="1"/>
</dbReference>
<name>I7J4X8_9CLOT</name>
<dbReference type="InterPro" id="IPR000515">
    <property type="entry name" value="MetI-like"/>
</dbReference>
<evidence type="ECO:0000256" key="3">
    <source>
        <dbReference type="ARBA" id="ARBA00022989"/>
    </source>
</evidence>
<dbReference type="OrthoDB" id="9773221at2"/>
<dbReference type="AlphaFoldDB" id="I7J4X8"/>
<reference evidence="7 8" key="1">
    <citation type="journal article" date="2011" name="J. Bacteriol.">
        <title>Draft genome sequence of Caloramator australicus strain RC3T, a thermoanaerobe from the Great Artesian Basin of Australia.</title>
        <authorList>
            <person name="Ogg C.D."/>
            <person name="Patel B.K.C."/>
        </authorList>
    </citation>
    <scope>NUCLEOTIDE SEQUENCE [LARGE SCALE GENOMIC DNA]</scope>
    <source>
        <strain evidence="7 8">RC3</strain>
    </source>
</reference>
<evidence type="ECO:0000313" key="8">
    <source>
        <dbReference type="Proteomes" id="UP000007652"/>
    </source>
</evidence>
<proteinExistence type="inferred from homology"/>
<dbReference type="PROSITE" id="PS50928">
    <property type="entry name" value="ABC_TM1"/>
    <property type="match status" value="1"/>
</dbReference>
<keyword evidence="8" id="KW-1185">Reference proteome</keyword>
<keyword evidence="4 5" id="KW-0472">Membrane</keyword>
<evidence type="ECO:0000259" key="6">
    <source>
        <dbReference type="PROSITE" id="PS50928"/>
    </source>
</evidence>
<dbReference type="STRING" id="857293.CAAU_1127"/>
<dbReference type="PANTHER" id="PTHR43376:SF1">
    <property type="entry name" value="OLIGOPEPTIDE TRANSPORT SYSTEM PERMEASE PROTEIN"/>
    <property type="match status" value="1"/>
</dbReference>
<evidence type="ECO:0000313" key="7">
    <source>
        <dbReference type="EMBL" id="CCJ33211.1"/>
    </source>
</evidence>
<dbReference type="Proteomes" id="UP000007652">
    <property type="component" value="Unassembled WGS sequence"/>
</dbReference>
<evidence type="ECO:0000256" key="2">
    <source>
        <dbReference type="ARBA" id="ARBA00022692"/>
    </source>
</evidence>
<dbReference type="Pfam" id="PF00528">
    <property type="entry name" value="BPD_transp_1"/>
    <property type="match status" value="1"/>
</dbReference>
<dbReference type="RefSeq" id="WP_008908482.1">
    <property type="nucleotide sequence ID" value="NZ_CAKP01000065.1"/>
</dbReference>
<organism evidence="7 8">
    <name type="scientific">Caloramator australicus RC3</name>
    <dbReference type="NCBI Taxonomy" id="857293"/>
    <lineage>
        <taxon>Bacteria</taxon>
        <taxon>Bacillati</taxon>
        <taxon>Bacillota</taxon>
        <taxon>Clostridia</taxon>
        <taxon>Eubacteriales</taxon>
        <taxon>Clostridiaceae</taxon>
        <taxon>Caloramator</taxon>
    </lineage>
</organism>
<dbReference type="PANTHER" id="PTHR43376">
    <property type="entry name" value="OLIGOPEPTIDE TRANSPORT SYSTEM PERMEASE PROTEIN"/>
    <property type="match status" value="1"/>
</dbReference>
<feature type="transmembrane region" description="Helical" evidence="5">
    <location>
        <begin position="104"/>
        <end position="125"/>
    </location>
</feature>